<accession>A0ABM0MIU0</accession>
<feature type="domain" description="RING-type" evidence="5">
    <location>
        <begin position="1306"/>
        <end position="1346"/>
    </location>
</feature>
<dbReference type="SUPFAM" id="SSF57850">
    <property type="entry name" value="RING/U-box"/>
    <property type="match status" value="1"/>
</dbReference>
<keyword evidence="1" id="KW-0479">Metal-binding</keyword>
<dbReference type="InterPro" id="IPR001841">
    <property type="entry name" value="Znf_RING"/>
</dbReference>
<evidence type="ECO:0000313" key="7">
    <source>
        <dbReference type="RefSeq" id="XP_006819931.1"/>
    </source>
</evidence>
<keyword evidence="6" id="KW-1185">Reference proteome</keyword>
<dbReference type="Gene3D" id="3.40.50.300">
    <property type="entry name" value="P-loop containing nucleotide triphosphate hydrolases"/>
    <property type="match status" value="1"/>
</dbReference>
<dbReference type="InterPro" id="IPR031248">
    <property type="entry name" value="RNF213"/>
</dbReference>
<dbReference type="InterPro" id="IPR027417">
    <property type="entry name" value="P-loop_NTPase"/>
</dbReference>
<sequence>MCLREGGDQMLDEINRCQDVFLNELLLGPNIARNAALKENVFMMVVCIELRIPLFLVGKPGSSKSLAKTIVADAMQGEAAASPLFKTFKQVHMSSYQCSPLSTPEGIVGTFRQCSRFQEGKDLDRFVSVVVLDEVGLAEDSPKMPLKTLHPLLEYGCDDEDNPPPHKKVAFIGISNWALDPAKMNRGILVSRGVPDEDELKDSAVGICSTEDVVLSRIQPMIPALAKGYLTLYKDQNKEFFGLRDFYSLVKMVYGFSKASGKPPTWHQLVHAIRRNFGGLDNIDPVEVFNKQLHNVDKRQIKGPTDPDCDPAGLIRASLVGLDRDILDMESESRYLLVLTENFAALGILQQQLLSMEDTVIIFGSSFPKDQEYTQVCRNINRIKVCMETGRTVVLLNLESLYESLYDALNQYYVYFGGQRYVDLGLGTHRVKCRVHNEFRLIVVADKNVVYERFPIPLINRLEKHFLAMATMLTPGELEVVDRLEKWVKSFATITQSPHQRDRSKGRFKIHDAFIGFNNDTIASIVLQVTTDMNQHEGNQEWQKHVYEQSQELLLYCATPDSVARLTKSGLCSSSERLWQKYFKEQKHNSVAEYLEYQVSMAKRSGNTVGILAQVTTHSRLLSRYDIQDLARNIGLHPKLLLQHSVFLQALHTEQQFTKHVRAFFTDTDASKMERLLLVQCDAGGKWLAAHIDDLRPPLSSHPEITALQNQSMSAVFESDIPKRQQLNKTSPSDSGNQIPEESNDIMESEMKHMPVDVKLMNLNMEEGQQMEVESGGDEIIEVAPCEEDSLETAGLLYEAGFIGKVQEVPSCAVKVPGVNGEIMDVDVSDKPVLLDTRALLKCCIQSAAVMLEDEECRKHRSTGRIDILLELFKREGSKPNQLNFVEILKERICQLLKEKDQRSHDPTQWLCKQALTGESVQTSGTFRRAIWQSLVSTVTPLLAQVIGFADRNDNLDLILKSPSGSWIHQLWLQILRNQKLLEMTYESFLSPVKNTPREIVPVLASGVNGSFFTAHCPFSWVIKQFVEEKWEEAQNMKASTGQQNIDTTFAELLLEAELGQTVLSNLSNSDFSEFMHSYLHDFVRMIYKASSDHEYEVVCRAIHIGSFEYHQAESLEEFFFAVPEVHMSYHRIRGRLDSFFQIARLLPVDILERIPAEQEMQVVLDALALIALMESLEPKKDELNDNANRERWLRRVKDAGPVVERVLDAEIQCTIFYGEISRTRIQQCRPLWVRLCVLKLFVEHVCPPKTKVGDENIKHCNRLMKALGEGVNLKSVQSVTTIENFLRKCNETASKVHFKYGVQDCGICLEAINEPVALPCDHVFCLKCLKELFRVTDTRACPTCRKEVSKHFRLESSAKCNNRQVYVHLQEYFDTAQHLVKSKAETIELCLLCIQCIEDSYHNQSVQFCPNATLAILRGATTKIGDSIQQSRHDKSSIGVTQLQSVAGVRFGLVTAAEVIYKFFGGSRQRNQQEIDANQTQFMLAKKLLDITAKFFTSCGSKWPRVFLVKQICRRYGIDCLQGLLKNPSLRWIAPPEAQQQVEVIPDRFVTCGKVYQDLREAMATALLDGQFKKVKDILQRCTEKREYKEALLMLAIYREFTMSYANTRMPVDDQVSQNLITFIEKSNAVQKERLAKDLVFNRQGGKCTQLKVVANQHPLHRTLAAIVVHAMSVLQCSGQNNVTDPLVALMNNPQSMN</sequence>
<evidence type="ECO:0000313" key="6">
    <source>
        <dbReference type="Proteomes" id="UP000694865"/>
    </source>
</evidence>
<dbReference type="PROSITE" id="PS00518">
    <property type="entry name" value="ZF_RING_1"/>
    <property type="match status" value="1"/>
</dbReference>
<dbReference type="InterPro" id="IPR013083">
    <property type="entry name" value="Znf_RING/FYVE/PHD"/>
</dbReference>
<dbReference type="InterPro" id="IPR017907">
    <property type="entry name" value="Znf_RING_CS"/>
</dbReference>
<evidence type="ECO:0000256" key="3">
    <source>
        <dbReference type="ARBA" id="ARBA00022833"/>
    </source>
</evidence>
<proteinExistence type="predicted"/>
<dbReference type="Proteomes" id="UP000694865">
    <property type="component" value="Unplaced"/>
</dbReference>
<keyword evidence="3" id="KW-0862">Zinc</keyword>
<dbReference type="Pfam" id="PF13639">
    <property type="entry name" value="zf-RING_2"/>
    <property type="match status" value="1"/>
</dbReference>
<evidence type="ECO:0000256" key="2">
    <source>
        <dbReference type="ARBA" id="ARBA00022771"/>
    </source>
</evidence>
<keyword evidence="2 4" id="KW-0863">Zinc-finger</keyword>
<organism evidence="6 7">
    <name type="scientific">Saccoglossus kowalevskii</name>
    <name type="common">Acorn worm</name>
    <dbReference type="NCBI Taxonomy" id="10224"/>
    <lineage>
        <taxon>Eukaryota</taxon>
        <taxon>Metazoa</taxon>
        <taxon>Hemichordata</taxon>
        <taxon>Enteropneusta</taxon>
        <taxon>Harrimaniidae</taxon>
        <taxon>Saccoglossus</taxon>
    </lineage>
</organism>
<name>A0ABM0MIU0_SACKO</name>
<evidence type="ECO:0000256" key="4">
    <source>
        <dbReference type="PROSITE-ProRule" id="PRU00175"/>
    </source>
</evidence>
<reference evidence="7" key="1">
    <citation type="submission" date="2025-08" db="UniProtKB">
        <authorList>
            <consortium name="RefSeq"/>
        </authorList>
    </citation>
    <scope>IDENTIFICATION</scope>
    <source>
        <tissue evidence="7">Testes</tissue>
    </source>
</reference>
<dbReference type="Gene3D" id="3.30.40.10">
    <property type="entry name" value="Zinc/RING finger domain, C3HC4 (zinc finger)"/>
    <property type="match status" value="1"/>
</dbReference>
<dbReference type="PROSITE" id="PS50089">
    <property type="entry name" value="ZF_RING_2"/>
    <property type="match status" value="1"/>
</dbReference>
<dbReference type="PANTHER" id="PTHR22605:SF16">
    <property type="entry name" value="E3 UBIQUITIN-PROTEIN LIGASE RNF213"/>
    <property type="match status" value="1"/>
</dbReference>
<dbReference type="RefSeq" id="XP_006819931.1">
    <property type="nucleotide sequence ID" value="XM_006819868.1"/>
</dbReference>
<feature type="non-terminal residue" evidence="7">
    <location>
        <position position="1699"/>
    </location>
</feature>
<dbReference type="SMART" id="SM00184">
    <property type="entry name" value="RING"/>
    <property type="match status" value="1"/>
</dbReference>
<evidence type="ECO:0000259" key="5">
    <source>
        <dbReference type="PROSITE" id="PS50089"/>
    </source>
</evidence>
<dbReference type="GeneID" id="102802551"/>
<gene>
    <name evidence="7" type="primary">LOC102802551</name>
</gene>
<dbReference type="SUPFAM" id="SSF52540">
    <property type="entry name" value="P-loop containing nucleoside triphosphate hydrolases"/>
    <property type="match status" value="1"/>
</dbReference>
<protein>
    <submittedName>
        <fullName evidence="7">E3 ubiquitin-protein ligase RNF213-like</fullName>
    </submittedName>
</protein>
<evidence type="ECO:0000256" key="1">
    <source>
        <dbReference type="ARBA" id="ARBA00022723"/>
    </source>
</evidence>
<dbReference type="PANTHER" id="PTHR22605">
    <property type="entry name" value="RZ-TYPE DOMAIN-CONTAINING PROTEIN"/>
    <property type="match status" value="1"/>
</dbReference>